<reference evidence="1 2" key="1">
    <citation type="journal article" date="2014" name="Nature">
        <title>Sequential evolution of bacterial morphology by co-option of a developmental regulator.</title>
        <authorList>
            <person name="Jiang C."/>
            <person name="Brown P.J."/>
            <person name="Ducret A."/>
            <person name="Brun Y.V."/>
        </authorList>
    </citation>
    <scope>NUCLEOTIDE SEQUENCE [LARGE SCALE GENOMIC DNA]</scope>
    <source>
        <strain evidence="1 2">DSM 16100</strain>
    </source>
</reference>
<dbReference type="GO" id="GO:0004799">
    <property type="term" value="F:thymidylate synthase activity"/>
    <property type="evidence" value="ECO:0007669"/>
    <property type="project" value="TreeGrafter"/>
</dbReference>
<dbReference type="InterPro" id="IPR036098">
    <property type="entry name" value="Thymidylate_synthase_ThyX_sf"/>
</dbReference>
<dbReference type="STRING" id="1121022.GCA_000376105_01937"/>
<accession>V4PR20</accession>
<proteinExistence type="predicted"/>
<comment type="caution">
    <text evidence="1">The sequence shown here is derived from an EMBL/GenBank/DDBJ whole genome shotgun (WGS) entry which is preliminary data.</text>
</comment>
<dbReference type="PANTHER" id="PTHR34934">
    <property type="entry name" value="FLAVIN-DEPENDENT THYMIDYLATE SYNTHASE"/>
    <property type="match status" value="1"/>
</dbReference>
<dbReference type="OrthoDB" id="9780625at2"/>
<evidence type="ECO:0000313" key="1">
    <source>
        <dbReference type="EMBL" id="ESQ89764.1"/>
    </source>
</evidence>
<gene>
    <name evidence="1" type="ORF">ABENE_13560</name>
</gene>
<dbReference type="GO" id="GO:0006231">
    <property type="term" value="P:dTMP biosynthetic process"/>
    <property type="evidence" value="ECO:0007669"/>
    <property type="project" value="InterPro"/>
</dbReference>
<name>V4PR20_9CAUL</name>
<keyword evidence="2" id="KW-1185">Reference proteome</keyword>
<dbReference type="PROSITE" id="PS51331">
    <property type="entry name" value="THYX"/>
    <property type="match status" value="2"/>
</dbReference>
<evidence type="ECO:0000313" key="2">
    <source>
        <dbReference type="Proteomes" id="UP000017837"/>
    </source>
</evidence>
<dbReference type="Gene3D" id="3.30.1360.170">
    <property type="match status" value="1"/>
</dbReference>
<dbReference type="AlphaFoldDB" id="V4PR20"/>
<dbReference type="PANTHER" id="PTHR34934:SF1">
    <property type="entry name" value="FLAVIN-DEPENDENT THYMIDYLATE SYNTHASE"/>
    <property type="match status" value="1"/>
</dbReference>
<dbReference type="Proteomes" id="UP000017837">
    <property type="component" value="Unassembled WGS sequence"/>
</dbReference>
<dbReference type="GO" id="GO:0050797">
    <property type="term" value="F:thymidylate synthase (FAD) activity"/>
    <property type="evidence" value="ECO:0007669"/>
    <property type="project" value="InterPro"/>
</dbReference>
<dbReference type="Pfam" id="PF02511">
    <property type="entry name" value="Thy1"/>
    <property type="match status" value="1"/>
</dbReference>
<sequence length="447" mass="51277">MVNYMKIRVFDEFEPEALAMLQALYSRSGESVDAHAVKVAERGAKKFMESYYVGYGHASIGDCGVTTLFIEGASMLACKAFQNNPLYSGQESSTRYIDFAQQKLVSPIDDPRCGEVQKKWIRFYLDLQAPLIEELSQRFPREPGQKETVWQKAIQAKAFDIARGFLPAGTSTQFSWTTNFRQAAENLALLAHHPLAEVQLIAGQCIEALQNKYPSSFSHQEKTEVLEYNLNAAKKSAYDTALDVPTSNSEFIYSMDINNSELERTVLFEISKRPRSAQLPRELQRFGSYDCKFLLDFGSFRDLQRHRNGYCAFPLLTDRLGFHNWYFDQLPKGIQQSAKDFVANQIRELQSLRSELQFGDEEAQYYLPLGMNVSCHLRYSLPQMVYVSELRSRKTVHPTLRWVAQQMARTLTVHHPKLAVFADFDSDDFDIRRGDQDIVERKIETVP</sequence>
<dbReference type="eggNOG" id="COG1351">
    <property type="taxonomic scope" value="Bacteria"/>
</dbReference>
<dbReference type="SUPFAM" id="SSF69796">
    <property type="entry name" value="Thymidylate synthase-complementing protein Thy1"/>
    <property type="match status" value="2"/>
</dbReference>
<dbReference type="GO" id="GO:0050660">
    <property type="term" value="F:flavin adenine dinucleotide binding"/>
    <property type="evidence" value="ECO:0007669"/>
    <property type="project" value="InterPro"/>
</dbReference>
<dbReference type="GO" id="GO:0070402">
    <property type="term" value="F:NADPH binding"/>
    <property type="evidence" value="ECO:0007669"/>
    <property type="project" value="TreeGrafter"/>
</dbReference>
<dbReference type="InterPro" id="IPR003669">
    <property type="entry name" value="Thymidylate_synthase_ThyX"/>
</dbReference>
<organism evidence="1 2">
    <name type="scientific">Asticcacaulis benevestitus DSM 16100 = ATCC BAA-896</name>
    <dbReference type="NCBI Taxonomy" id="1121022"/>
    <lineage>
        <taxon>Bacteria</taxon>
        <taxon>Pseudomonadati</taxon>
        <taxon>Pseudomonadota</taxon>
        <taxon>Alphaproteobacteria</taxon>
        <taxon>Caulobacterales</taxon>
        <taxon>Caulobacteraceae</taxon>
        <taxon>Asticcacaulis</taxon>
    </lineage>
</organism>
<protein>
    <recommendedName>
        <fullName evidence="3">Thymidylate synthase</fullName>
    </recommendedName>
</protein>
<dbReference type="EMBL" id="AWGB01000028">
    <property type="protein sequence ID" value="ESQ89764.1"/>
    <property type="molecule type" value="Genomic_DNA"/>
</dbReference>
<dbReference type="PATRIC" id="fig|1121022.4.peg.2754"/>
<evidence type="ECO:0008006" key="3">
    <source>
        <dbReference type="Google" id="ProtNLM"/>
    </source>
</evidence>